<dbReference type="EMBL" id="RIBZ01000095">
    <property type="protein sequence ID" value="RNG33482.1"/>
    <property type="molecule type" value="Genomic_DNA"/>
</dbReference>
<proteinExistence type="predicted"/>
<dbReference type="Proteomes" id="UP000275401">
    <property type="component" value="Unassembled WGS sequence"/>
</dbReference>
<gene>
    <name evidence="1" type="ORF">EEJ42_07465</name>
</gene>
<organism evidence="1 2">
    <name type="scientific">Streptomyces botrytidirepellens</name>
    <dbReference type="NCBI Taxonomy" id="2486417"/>
    <lineage>
        <taxon>Bacteria</taxon>
        <taxon>Bacillati</taxon>
        <taxon>Actinomycetota</taxon>
        <taxon>Actinomycetes</taxon>
        <taxon>Kitasatosporales</taxon>
        <taxon>Streptomycetaceae</taxon>
        <taxon>Streptomyces</taxon>
    </lineage>
</organism>
<sequence>MSDEKRSVSDQEMSDLLQDLEEMLRYLEETVAGLDQLAKTVGDDWKGPAATAHKKLQRDAYRDAARIRQMLLHVEDATKRRGESLGERYLELLHRFQSLQRSSDTSE</sequence>
<dbReference type="Gene3D" id="1.10.287.1060">
    <property type="entry name" value="ESAT-6-like"/>
    <property type="match status" value="1"/>
</dbReference>
<dbReference type="RefSeq" id="WP_123099182.1">
    <property type="nucleotide sequence ID" value="NZ_RIBZ01000095.1"/>
</dbReference>
<accession>A0A3M8WTJ5</accession>
<keyword evidence="2" id="KW-1185">Reference proteome</keyword>
<dbReference type="InterPro" id="IPR036689">
    <property type="entry name" value="ESAT-6-like_sf"/>
</dbReference>
<evidence type="ECO:0000313" key="1">
    <source>
        <dbReference type="EMBL" id="RNG33482.1"/>
    </source>
</evidence>
<evidence type="ECO:0008006" key="3">
    <source>
        <dbReference type="Google" id="ProtNLM"/>
    </source>
</evidence>
<dbReference type="AlphaFoldDB" id="A0A3M8WTJ5"/>
<protein>
    <recommendedName>
        <fullName evidence="3">WXG100 family type VII secretion target</fullName>
    </recommendedName>
</protein>
<dbReference type="SUPFAM" id="SSF140453">
    <property type="entry name" value="EsxAB dimer-like"/>
    <property type="match status" value="1"/>
</dbReference>
<reference evidence="1 2" key="1">
    <citation type="submission" date="2018-11" db="EMBL/GenBank/DDBJ databases">
        <title>The Potential of Streptomyces as Biocontrol Agents against the Tomato grey mould, Botrytis cinerea (Gray mold) Frontiers in Microbiology.</title>
        <authorList>
            <person name="Li D."/>
        </authorList>
    </citation>
    <scope>NUCLEOTIDE SEQUENCE [LARGE SCALE GENOMIC DNA]</scope>
    <source>
        <strain evidence="1 2">NEAU-LD23</strain>
    </source>
</reference>
<name>A0A3M8WTJ5_9ACTN</name>
<comment type="caution">
    <text evidence="1">The sequence shown here is derived from an EMBL/GenBank/DDBJ whole genome shotgun (WGS) entry which is preliminary data.</text>
</comment>
<evidence type="ECO:0000313" key="2">
    <source>
        <dbReference type="Proteomes" id="UP000275401"/>
    </source>
</evidence>